<accession>A0AAD8MZF4</accession>
<dbReference type="Gene3D" id="1.10.1520.10">
    <property type="entry name" value="Ribonuclease III domain"/>
    <property type="match status" value="1"/>
</dbReference>
<evidence type="ECO:0000259" key="3">
    <source>
        <dbReference type="PROSITE" id="PS50142"/>
    </source>
</evidence>
<organism evidence="4 5">
    <name type="scientific">Heracleum sosnowskyi</name>
    <dbReference type="NCBI Taxonomy" id="360622"/>
    <lineage>
        <taxon>Eukaryota</taxon>
        <taxon>Viridiplantae</taxon>
        <taxon>Streptophyta</taxon>
        <taxon>Embryophyta</taxon>
        <taxon>Tracheophyta</taxon>
        <taxon>Spermatophyta</taxon>
        <taxon>Magnoliopsida</taxon>
        <taxon>eudicotyledons</taxon>
        <taxon>Gunneridae</taxon>
        <taxon>Pentapetalae</taxon>
        <taxon>asterids</taxon>
        <taxon>campanulids</taxon>
        <taxon>Apiales</taxon>
        <taxon>Apiaceae</taxon>
        <taxon>Apioideae</taxon>
        <taxon>apioid superclade</taxon>
        <taxon>Tordylieae</taxon>
        <taxon>Tordyliinae</taxon>
        <taxon>Heracleum</taxon>
    </lineage>
</organism>
<feature type="region of interest" description="Disordered" evidence="2">
    <location>
        <begin position="276"/>
        <end position="298"/>
    </location>
</feature>
<proteinExistence type="predicted"/>
<keyword evidence="1" id="KW-0378">Hydrolase</keyword>
<dbReference type="GO" id="GO:0003723">
    <property type="term" value="F:RNA binding"/>
    <property type="evidence" value="ECO:0007669"/>
    <property type="project" value="TreeGrafter"/>
</dbReference>
<evidence type="ECO:0000256" key="2">
    <source>
        <dbReference type="SAM" id="MobiDB-lite"/>
    </source>
</evidence>
<dbReference type="Proteomes" id="UP001237642">
    <property type="component" value="Unassembled WGS sequence"/>
</dbReference>
<dbReference type="InterPro" id="IPR000999">
    <property type="entry name" value="RNase_III_dom"/>
</dbReference>
<keyword evidence="5" id="KW-1185">Reference proteome</keyword>
<dbReference type="SUPFAM" id="SSF69065">
    <property type="entry name" value="RNase III domain-like"/>
    <property type="match status" value="1"/>
</dbReference>
<dbReference type="GO" id="GO:0030422">
    <property type="term" value="P:siRNA processing"/>
    <property type="evidence" value="ECO:0007669"/>
    <property type="project" value="TreeGrafter"/>
</dbReference>
<dbReference type="GO" id="GO:0005634">
    <property type="term" value="C:nucleus"/>
    <property type="evidence" value="ECO:0007669"/>
    <property type="project" value="TreeGrafter"/>
</dbReference>
<dbReference type="PANTHER" id="PTHR14950:SF15">
    <property type="entry name" value="DICER-LIKE PROTEIN 4"/>
    <property type="match status" value="1"/>
</dbReference>
<dbReference type="EMBL" id="JAUIZM010000002">
    <property type="protein sequence ID" value="KAK1395925.1"/>
    <property type="molecule type" value="Genomic_DNA"/>
</dbReference>
<feature type="compositionally biased region" description="Polar residues" evidence="2">
    <location>
        <begin position="277"/>
        <end position="298"/>
    </location>
</feature>
<feature type="domain" description="RNase III" evidence="3">
    <location>
        <begin position="145"/>
        <end position="281"/>
    </location>
</feature>
<comment type="caution">
    <text evidence="4">The sequence shown here is derived from an EMBL/GenBank/DDBJ whole genome shotgun (WGS) entry which is preliminary data.</text>
</comment>
<sequence length="298" mass="33133">MQGVAEANGLPQPSKQLHLSNGPNSVHDVVNSLIYVPCFELFYFVSDVVLEKNAYSEYKASRSHVQNFYGKFSVQLSHPNSALLKAKRLFCLDNLLRKKGNSGSREKEEHFVELPPEHVLSVSFLEGAEVSASCVLVALTTEKCNEHFSLERLEVLGDAFLKFAVGRHLFLVHSSLDEGQLTRKGSDVINNSNLLKLATTNSLQAYIRDQSFDPCQFFALCRPCSVVCSVEMEKSIHPSHCSRVTSAETDLRCTKSHHWLHNKTMADVMEALVGATTRKTQSDNTNQTTLGGKSITQN</sequence>
<dbReference type="SMART" id="SM00535">
    <property type="entry name" value="RIBOc"/>
    <property type="match status" value="1"/>
</dbReference>
<dbReference type="GO" id="GO:0005737">
    <property type="term" value="C:cytoplasm"/>
    <property type="evidence" value="ECO:0007669"/>
    <property type="project" value="TreeGrafter"/>
</dbReference>
<dbReference type="AlphaFoldDB" id="A0AAD8MZF4"/>
<dbReference type="InterPro" id="IPR036389">
    <property type="entry name" value="RNase_III_sf"/>
</dbReference>
<evidence type="ECO:0000313" key="4">
    <source>
        <dbReference type="EMBL" id="KAK1395925.1"/>
    </source>
</evidence>
<dbReference type="PROSITE" id="PS50142">
    <property type="entry name" value="RNASE_3_2"/>
    <property type="match status" value="1"/>
</dbReference>
<protein>
    <recommendedName>
        <fullName evidence="3">RNase III domain-containing protein</fullName>
    </recommendedName>
</protein>
<reference evidence="4" key="2">
    <citation type="submission" date="2023-05" db="EMBL/GenBank/DDBJ databases">
        <authorList>
            <person name="Schelkunov M.I."/>
        </authorList>
    </citation>
    <scope>NUCLEOTIDE SEQUENCE</scope>
    <source>
        <strain evidence="4">Hsosn_3</strain>
        <tissue evidence="4">Leaf</tissue>
    </source>
</reference>
<evidence type="ECO:0000256" key="1">
    <source>
        <dbReference type="ARBA" id="ARBA00022801"/>
    </source>
</evidence>
<evidence type="ECO:0000313" key="5">
    <source>
        <dbReference type="Proteomes" id="UP001237642"/>
    </source>
</evidence>
<feature type="compositionally biased region" description="Polar residues" evidence="2">
    <location>
        <begin position="11"/>
        <end position="21"/>
    </location>
</feature>
<reference evidence="4" key="1">
    <citation type="submission" date="2023-02" db="EMBL/GenBank/DDBJ databases">
        <title>Genome of toxic invasive species Heracleum sosnowskyi carries increased number of genes despite the absence of recent whole-genome duplications.</title>
        <authorList>
            <person name="Schelkunov M."/>
            <person name="Shtratnikova V."/>
            <person name="Makarenko M."/>
            <person name="Klepikova A."/>
            <person name="Omelchenko D."/>
            <person name="Novikova G."/>
            <person name="Obukhova E."/>
            <person name="Bogdanov V."/>
            <person name="Penin A."/>
            <person name="Logacheva M."/>
        </authorList>
    </citation>
    <scope>NUCLEOTIDE SEQUENCE</scope>
    <source>
        <strain evidence="4">Hsosn_3</strain>
        <tissue evidence="4">Leaf</tissue>
    </source>
</reference>
<gene>
    <name evidence="4" type="ORF">POM88_005788</name>
</gene>
<feature type="region of interest" description="Disordered" evidence="2">
    <location>
        <begin position="1"/>
        <end position="21"/>
    </location>
</feature>
<dbReference type="CDD" id="cd00593">
    <property type="entry name" value="RIBOc"/>
    <property type="match status" value="1"/>
</dbReference>
<dbReference type="GO" id="GO:0004525">
    <property type="term" value="F:ribonuclease III activity"/>
    <property type="evidence" value="ECO:0007669"/>
    <property type="project" value="InterPro"/>
</dbReference>
<dbReference type="PANTHER" id="PTHR14950">
    <property type="entry name" value="DICER-RELATED"/>
    <property type="match status" value="1"/>
</dbReference>
<dbReference type="Pfam" id="PF00636">
    <property type="entry name" value="Ribonuclease_3"/>
    <property type="match status" value="1"/>
</dbReference>
<name>A0AAD8MZF4_9APIA</name>